<feature type="non-terminal residue" evidence="2">
    <location>
        <position position="39"/>
    </location>
</feature>
<sequence>MTNPETPAKQRLATPTGVPAGRVTSPKMEERARISCEGP</sequence>
<organism evidence="2 3">
    <name type="scientific">Allacma fusca</name>
    <dbReference type="NCBI Taxonomy" id="39272"/>
    <lineage>
        <taxon>Eukaryota</taxon>
        <taxon>Metazoa</taxon>
        <taxon>Ecdysozoa</taxon>
        <taxon>Arthropoda</taxon>
        <taxon>Hexapoda</taxon>
        <taxon>Collembola</taxon>
        <taxon>Symphypleona</taxon>
        <taxon>Sminthuridae</taxon>
        <taxon>Allacma</taxon>
    </lineage>
</organism>
<feature type="region of interest" description="Disordered" evidence="1">
    <location>
        <begin position="1"/>
        <end position="39"/>
    </location>
</feature>
<accession>A0A8J2P487</accession>
<dbReference type="AlphaFoldDB" id="A0A8J2P487"/>
<keyword evidence="3" id="KW-1185">Reference proteome</keyword>
<comment type="caution">
    <text evidence="2">The sequence shown here is derived from an EMBL/GenBank/DDBJ whole genome shotgun (WGS) entry which is preliminary data.</text>
</comment>
<evidence type="ECO:0000313" key="3">
    <source>
        <dbReference type="Proteomes" id="UP000708208"/>
    </source>
</evidence>
<reference evidence="2" key="1">
    <citation type="submission" date="2021-06" db="EMBL/GenBank/DDBJ databases">
        <authorList>
            <person name="Hodson N. C."/>
            <person name="Mongue J. A."/>
            <person name="Jaron S. K."/>
        </authorList>
    </citation>
    <scope>NUCLEOTIDE SEQUENCE</scope>
</reference>
<evidence type="ECO:0000313" key="2">
    <source>
        <dbReference type="EMBL" id="CAG7724921.1"/>
    </source>
</evidence>
<feature type="compositionally biased region" description="Basic and acidic residues" evidence="1">
    <location>
        <begin position="27"/>
        <end position="39"/>
    </location>
</feature>
<proteinExistence type="predicted"/>
<dbReference type="EMBL" id="CAJVCH010115406">
    <property type="protein sequence ID" value="CAG7724921.1"/>
    <property type="molecule type" value="Genomic_DNA"/>
</dbReference>
<dbReference type="Proteomes" id="UP000708208">
    <property type="component" value="Unassembled WGS sequence"/>
</dbReference>
<gene>
    <name evidence="2" type="ORF">AFUS01_LOCUS13912</name>
</gene>
<name>A0A8J2P487_9HEXA</name>
<evidence type="ECO:0000256" key="1">
    <source>
        <dbReference type="SAM" id="MobiDB-lite"/>
    </source>
</evidence>
<protein>
    <submittedName>
        <fullName evidence="2">Uncharacterized protein</fullName>
    </submittedName>
</protein>